<protein>
    <submittedName>
        <fullName evidence="3">Uncharacterized protein</fullName>
    </submittedName>
</protein>
<feature type="signal peptide" evidence="2">
    <location>
        <begin position="1"/>
        <end position="18"/>
    </location>
</feature>
<reference evidence="3 4" key="1">
    <citation type="submission" date="2019-09" db="EMBL/GenBank/DDBJ databases">
        <authorList>
            <person name="Park J.-S."/>
            <person name="Choi H.-J."/>
        </authorList>
    </citation>
    <scope>NUCLEOTIDE SEQUENCE [LARGE SCALE GENOMIC DNA]</scope>
    <source>
        <strain evidence="3 4">176SS1-4</strain>
    </source>
</reference>
<feature type="region of interest" description="Disordered" evidence="1">
    <location>
        <begin position="67"/>
        <end position="96"/>
    </location>
</feature>
<dbReference type="RefSeq" id="WP_150444856.1">
    <property type="nucleotide sequence ID" value="NZ_VYQE01000002.1"/>
</dbReference>
<evidence type="ECO:0000256" key="2">
    <source>
        <dbReference type="SAM" id="SignalP"/>
    </source>
</evidence>
<gene>
    <name evidence="3" type="ORF">F3S47_08745</name>
</gene>
<evidence type="ECO:0000313" key="3">
    <source>
        <dbReference type="EMBL" id="KAA9009323.1"/>
    </source>
</evidence>
<name>A0A5J5GNM4_9RHOB</name>
<keyword evidence="4" id="KW-1185">Reference proteome</keyword>
<dbReference type="Proteomes" id="UP000326554">
    <property type="component" value="Unassembled WGS sequence"/>
</dbReference>
<keyword evidence="2" id="KW-0732">Signal</keyword>
<evidence type="ECO:0000313" key="4">
    <source>
        <dbReference type="Proteomes" id="UP000326554"/>
    </source>
</evidence>
<feature type="chain" id="PRO_5023900749" evidence="2">
    <location>
        <begin position="19"/>
        <end position="262"/>
    </location>
</feature>
<accession>A0A5J5GNM4</accession>
<dbReference type="AlphaFoldDB" id="A0A5J5GNM4"/>
<feature type="compositionally biased region" description="Low complexity" evidence="1">
    <location>
        <begin position="67"/>
        <end position="93"/>
    </location>
</feature>
<sequence>MKRPIGPLALFLATTAVALPGVAVSQSVAPGDTIGETASARNSFEEILPVLEEEHEAALALLAATSTTDTTTTDSTTTDTTTTDTTTTDSTTTLPPPLDMVLDAGIYTEAGIVVEQAGETKGLIATEFNPGGIDGLYSWYPNGSDNGYTVIRLEDGGAMKAVSLLVGNGNTGPRDGEFRLMSNGGILGEGSFETTPEPTAMTFRAPGGFDAIQLRTRARTTDQGTYFDDASPNSLLIDDIRVLRVPAEDGSEAEPETGTEAG</sequence>
<organism evidence="3 4">
    <name type="scientific">Histidinibacterium aquaticum</name>
    <dbReference type="NCBI Taxonomy" id="2613962"/>
    <lineage>
        <taxon>Bacteria</taxon>
        <taxon>Pseudomonadati</taxon>
        <taxon>Pseudomonadota</taxon>
        <taxon>Alphaproteobacteria</taxon>
        <taxon>Rhodobacterales</taxon>
        <taxon>Paracoccaceae</taxon>
        <taxon>Histidinibacterium</taxon>
    </lineage>
</organism>
<evidence type="ECO:0000256" key="1">
    <source>
        <dbReference type="SAM" id="MobiDB-lite"/>
    </source>
</evidence>
<proteinExistence type="predicted"/>
<comment type="caution">
    <text evidence="3">The sequence shown here is derived from an EMBL/GenBank/DDBJ whole genome shotgun (WGS) entry which is preliminary data.</text>
</comment>
<dbReference type="EMBL" id="VYQE01000002">
    <property type="protein sequence ID" value="KAA9009323.1"/>
    <property type="molecule type" value="Genomic_DNA"/>
</dbReference>